<dbReference type="Pfam" id="PF00097">
    <property type="entry name" value="zf-C3HC4"/>
    <property type="match status" value="1"/>
</dbReference>
<dbReference type="SUPFAM" id="SSF54495">
    <property type="entry name" value="UBC-like"/>
    <property type="match status" value="1"/>
</dbReference>
<comment type="caution">
    <text evidence="6">The sequence shown here is derived from an EMBL/GenBank/DDBJ whole genome shotgun (WGS) entry which is preliminary data.</text>
</comment>
<keyword evidence="7" id="KW-1185">Reference proteome</keyword>
<protein>
    <submittedName>
        <fullName evidence="6">Uncharacterized protein</fullName>
    </submittedName>
</protein>
<evidence type="ECO:0000313" key="7">
    <source>
        <dbReference type="Proteomes" id="UP000310200"/>
    </source>
</evidence>
<dbReference type="Gene3D" id="3.30.40.10">
    <property type="entry name" value="Zinc/RING finger domain, C3HC4 (zinc finger)"/>
    <property type="match status" value="1"/>
</dbReference>
<organism evidence="6 7">
    <name type="scientific">Temnothorax longispinosus</name>
    <dbReference type="NCBI Taxonomy" id="300112"/>
    <lineage>
        <taxon>Eukaryota</taxon>
        <taxon>Metazoa</taxon>
        <taxon>Ecdysozoa</taxon>
        <taxon>Arthropoda</taxon>
        <taxon>Hexapoda</taxon>
        <taxon>Insecta</taxon>
        <taxon>Pterygota</taxon>
        <taxon>Neoptera</taxon>
        <taxon>Endopterygota</taxon>
        <taxon>Hymenoptera</taxon>
        <taxon>Apocrita</taxon>
        <taxon>Aculeata</taxon>
        <taxon>Formicoidea</taxon>
        <taxon>Formicidae</taxon>
        <taxon>Myrmicinae</taxon>
        <taxon>Temnothorax</taxon>
    </lineage>
</organism>
<evidence type="ECO:0000256" key="2">
    <source>
        <dbReference type="ARBA" id="ARBA00022771"/>
    </source>
</evidence>
<feature type="domain" description="RWD" evidence="5">
    <location>
        <begin position="38"/>
        <end position="103"/>
    </location>
</feature>
<dbReference type="InterPro" id="IPR018957">
    <property type="entry name" value="Znf_C3HC4_RING-type"/>
</dbReference>
<gene>
    <name evidence="6" type="ORF">DBV15_01244</name>
</gene>
<feature type="domain" description="Zinc finger C3HC4 RING-type" evidence="4">
    <location>
        <begin position="161"/>
        <end position="195"/>
    </location>
</feature>
<dbReference type="EMBL" id="QBLH01002107">
    <property type="protein sequence ID" value="TGZ49762.1"/>
    <property type="molecule type" value="Genomic_DNA"/>
</dbReference>
<dbReference type="Proteomes" id="UP000310200">
    <property type="component" value="Unassembled WGS sequence"/>
</dbReference>
<dbReference type="SUPFAM" id="SSF57850">
    <property type="entry name" value="RING/U-box"/>
    <property type="match status" value="1"/>
</dbReference>
<keyword evidence="2" id="KW-0863">Zinc-finger</keyword>
<dbReference type="InterPro" id="IPR016135">
    <property type="entry name" value="UBQ-conjugating_enzyme/RWD"/>
</dbReference>
<dbReference type="GO" id="GO:0008270">
    <property type="term" value="F:zinc ion binding"/>
    <property type="evidence" value="ECO:0007669"/>
    <property type="project" value="UniProtKB-KW"/>
</dbReference>
<evidence type="ECO:0000259" key="4">
    <source>
        <dbReference type="Pfam" id="PF00097"/>
    </source>
</evidence>
<evidence type="ECO:0000313" key="6">
    <source>
        <dbReference type="EMBL" id="TGZ49762.1"/>
    </source>
</evidence>
<dbReference type="GO" id="GO:0005634">
    <property type="term" value="C:nucleus"/>
    <property type="evidence" value="ECO:0007669"/>
    <property type="project" value="UniProtKB-ARBA"/>
</dbReference>
<name>A0A4S2KJM9_9HYME</name>
<accession>A0A4S2KJM9</accession>
<evidence type="ECO:0000256" key="3">
    <source>
        <dbReference type="ARBA" id="ARBA00022833"/>
    </source>
</evidence>
<dbReference type="AlphaFoldDB" id="A0A4S2KJM9"/>
<dbReference type="Pfam" id="PF05773">
    <property type="entry name" value="RWD"/>
    <property type="match status" value="1"/>
</dbReference>
<proteinExistence type="predicted"/>
<keyword evidence="1" id="KW-0479">Metal-binding</keyword>
<dbReference type="InterPro" id="IPR006575">
    <property type="entry name" value="RWD_dom"/>
</dbReference>
<evidence type="ECO:0000256" key="1">
    <source>
        <dbReference type="ARBA" id="ARBA00022723"/>
    </source>
</evidence>
<dbReference type="PANTHER" id="PTHR40237:SF1">
    <property type="entry name" value="LD44813P"/>
    <property type="match status" value="1"/>
</dbReference>
<sequence>MGFIDDELQEVSQLCHNVVDGSRLVSCVRSMVRVEITKTPFKQLVVCIQFQEDYPASPLFVELKSKTLSAKLLDGLAGVCEKECKRFLNKAQILPVLKFIRNFIEENPLICCYEEISTLKKLLGDKDELKLKQKNSSINLTLHQNLYHFKAKLEVPDNYPTSCVTLYCGHLFHLKCLVTYMKTPPFHGGKKCPSCGQRVYHDKWGLSDKLAEDRWAHHEARMRELTEVEDFFN</sequence>
<evidence type="ECO:0000259" key="5">
    <source>
        <dbReference type="Pfam" id="PF05773"/>
    </source>
</evidence>
<reference evidence="6 7" key="1">
    <citation type="journal article" date="2019" name="Philos. Trans. R. Soc. Lond., B, Biol. Sci.">
        <title>Ant behaviour and brain gene expression of defending hosts depend on the ecological success of the intruding social parasite.</title>
        <authorList>
            <person name="Kaur R."/>
            <person name="Stoldt M."/>
            <person name="Jongepier E."/>
            <person name="Feldmeyer B."/>
            <person name="Menzel F."/>
            <person name="Bornberg-Bauer E."/>
            <person name="Foitzik S."/>
        </authorList>
    </citation>
    <scope>NUCLEOTIDE SEQUENCE [LARGE SCALE GENOMIC DNA]</scope>
    <source>
        <tissue evidence="6">Whole body</tissue>
    </source>
</reference>
<dbReference type="PANTHER" id="PTHR40237">
    <property type="entry name" value="LD44813P"/>
    <property type="match status" value="1"/>
</dbReference>
<keyword evidence="3" id="KW-0862">Zinc</keyword>
<dbReference type="InterPro" id="IPR013083">
    <property type="entry name" value="Znf_RING/FYVE/PHD"/>
</dbReference>